<dbReference type="InterPro" id="IPR001611">
    <property type="entry name" value="Leu-rich_rpt"/>
</dbReference>
<dbReference type="InterPro" id="IPR050328">
    <property type="entry name" value="Dev_Immune_Receptor"/>
</dbReference>
<dbReference type="SUPFAM" id="SSF52058">
    <property type="entry name" value="L domain-like"/>
    <property type="match status" value="1"/>
</dbReference>
<reference evidence="5" key="1">
    <citation type="journal article" date="2019" name="bioRxiv">
        <title>The Genome of the Zebra Mussel, Dreissena polymorpha: A Resource for Invasive Species Research.</title>
        <authorList>
            <person name="McCartney M.A."/>
            <person name="Auch B."/>
            <person name="Kono T."/>
            <person name="Mallez S."/>
            <person name="Zhang Y."/>
            <person name="Obille A."/>
            <person name="Becker A."/>
            <person name="Abrahante J.E."/>
            <person name="Garbe J."/>
            <person name="Badalamenti J.P."/>
            <person name="Herman A."/>
            <person name="Mangelson H."/>
            <person name="Liachko I."/>
            <person name="Sullivan S."/>
            <person name="Sone E.D."/>
            <person name="Koren S."/>
            <person name="Silverstein K.A.T."/>
            <person name="Beckman K.B."/>
            <person name="Gohl D.M."/>
        </authorList>
    </citation>
    <scope>NUCLEOTIDE SEQUENCE</scope>
    <source>
        <strain evidence="5">Duluth1</strain>
        <tissue evidence="5">Whole animal</tissue>
    </source>
</reference>
<comment type="caution">
    <text evidence="5">The sequence shown here is derived from an EMBL/GenBank/DDBJ whole genome shotgun (WGS) entry which is preliminary data.</text>
</comment>
<dbReference type="Gene3D" id="3.80.10.10">
    <property type="entry name" value="Ribonuclease Inhibitor"/>
    <property type="match status" value="3"/>
</dbReference>
<dbReference type="EMBL" id="JAIWYP010000001">
    <property type="protein sequence ID" value="KAH3893728.1"/>
    <property type="molecule type" value="Genomic_DNA"/>
</dbReference>
<feature type="chain" id="PRO_5038409384" evidence="4">
    <location>
        <begin position="19"/>
        <end position="590"/>
    </location>
</feature>
<gene>
    <name evidence="5" type="ORF">DPMN_017878</name>
</gene>
<name>A0A9D4S7W3_DREPO</name>
<protein>
    <submittedName>
        <fullName evidence="5">Uncharacterized protein</fullName>
    </submittedName>
</protein>
<sequence length="590" mass="66808">MSILKITLIVCIFATGRGFSVRKKFPCGPNNACICKCDKQEHVAMDCDGKGNLKLSEICVFIGNLTSLKAGRNNFGNITALDLKGCENLTEIYFNFNQIAHIEHGAFQDFRHLHILDLSRNLLQVYSKGWDASSLPKNIQTLKINGNPIPDNANFPNLDSQYNLNKLTSDGVSNMVFNVSRIAYLSVSGLNLQTKCQLIRINNETFSLSYSIKVLNISDCGVISITSGAFEHLYSLEVLDLSYNRQLELWSLVNLTYGLQFTRIRFLNISNLVSRFSSGKQIKLPHMCYLWNTTVEDVDLSGNMIDMVETNSFILTPPSLQILRINQNKIMTFGPYVLQLGCLGNVTAMFASYQNHAFNPLIYVAENSKIYSGPREEMYLMECPFCNVNFLKEYANRTRDCTYIENGVIDLFNLKMPVKIERIIANDCALKYNINTEYYFNTENSSMRYVDISGNVFESFTGYIGNLPMLETLNMSRCYISTIGQTSLNFISLKTLRLAHNDLGTQLADFKRSNIFDMLPSLQDLDLSSNGITILFTSTFAELVNLERLDLSNNNIEHFDININTLSHLLQINLEINSIHTVNTGVRRKL</sequence>
<evidence type="ECO:0000313" key="5">
    <source>
        <dbReference type="EMBL" id="KAH3893728.1"/>
    </source>
</evidence>
<dbReference type="PANTHER" id="PTHR24373">
    <property type="entry name" value="SLIT RELATED LEUCINE-RICH REPEAT NEURONAL PROTEIN"/>
    <property type="match status" value="1"/>
</dbReference>
<keyword evidence="3" id="KW-0677">Repeat</keyword>
<dbReference type="GO" id="GO:0031012">
    <property type="term" value="C:extracellular matrix"/>
    <property type="evidence" value="ECO:0007669"/>
    <property type="project" value="TreeGrafter"/>
</dbReference>
<dbReference type="PROSITE" id="PS51450">
    <property type="entry name" value="LRR"/>
    <property type="match status" value="2"/>
</dbReference>
<dbReference type="InterPro" id="IPR003591">
    <property type="entry name" value="Leu-rich_rpt_typical-subtyp"/>
</dbReference>
<keyword evidence="6" id="KW-1185">Reference proteome</keyword>
<dbReference type="PANTHER" id="PTHR24373:SF370">
    <property type="entry name" value="FISH-LIPS, ISOFORM E"/>
    <property type="match status" value="1"/>
</dbReference>
<dbReference type="Pfam" id="PF13855">
    <property type="entry name" value="LRR_8"/>
    <property type="match status" value="2"/>
</dbReference>
<evidence type="ECO:0000313" key="6">
    <source>
        <dbReference type="Proteomes" id="UP000828390"/>
    </source>
</evidence>
<dbReference type="Proteomes" id="UP000828390">
    <property type="component" value="Unassembled WGS sequence"/>
</dbReference>
<dbReference type="SUPFAM" id="SSF52047">
    <property type="entry name" value="RNI-like"/>
    <property type="match status" value="1"/>
</dbReference>
<accession>A0A9D4S7W3</accession>
<evidence type="ECO:0000256" key="2">
    <source>
        <dbReference type="ARBA" id="ARBA00022729"/>
    </source>
</evidence>
<dbReference type="OrthoDB" id="6148273at2759"/>
<evidence type="ECO:0000256" key="1">
    <source>
        <dbReference type="ARBA" id="ARBA00022614"/>
    </source>
</evidence>
<keyword evidence="2 4" id="KW-0732">Signal</keyword>
<evidence type="ECO:0000256" key="4">
    <source>
        <dbReference type="SAM" id="SignalP"/>
    </source>
</evidence>
<keyword evidence="1" id="KW-0433">Leucine-rich repeat</keyword>
<feature type="signal peptide" evidence="4">
    <location>
        <begin position="1"/>
        <end position="18"/>
    </location>
</feature>
<reference evidence="5" key="2">
    <citation type="submission" date="2020-11" db="EMBL/GenBank/DDBJ databases">
        <authorList>
            <person name="McCartney M.A."/>
            <person name="Auch B."/>
            <person name="Kono T."/>
            <person name="Mallez S."/>
            <person name="Becker A."/>
            <person name="Gohl D.M."/>
            <person name="Silverstein K.A.T."/>
            <person name="Koren S."/>
            <person name="Bechman K.B."/>
            <person name="Herman A."/>
            <person name="Abrahante J.E."/>
            <person name="Garbe J."/>
        </authorList>
    </citation>
    <scope>NUCLEOTIDE SEQUENCE</scope>
    <source>
        <strain evidence="5">Duluth1</strain>
        <tissue evidence="5">Whole animal</tissue>
    </source>
</reference>
<dbReference type="AlphaFoldDB" id="A0A9D4S7W3"/>
<organism evidence="5 6">
    <name type="scientific">Dreissena polymorpha</name>
    <name type="common">Zebra mussel</name>
    <name type="synonym">Mytilus polymorpha</name>
    <dbReference type="NCBI Taxonomy" id="45954"/>
    <lineage>
        <taxon>Eukaryota</taxon>
        <taxon>Metazoa</taxon>
        <taxon>Spiralia</taxon>
        <taxon>Lophotrochozoa</taxon>
        <taxon>Mollusca</taxon>
        <taxon>Bivalvia</taxon>
        <taxon>Autobranchia</taxon>
        <taxon>Heteroconchia</taxon>
        <taxon>Euheterodonta</taxon>
        <taxon>Imparidentia</taxon>
        <taxon>Neoheterodontei</taxon>
        <taxon>Myida</taxon>
        <taxon>Dreissenoidea</taxon>
        <taxon>Dreissenidae</taxon>
        <taxon>Dreissena</taxon>
    </lineage>
</organism>
<dbReference type="SMART" id="SM00369">
    <property type="entry name" value="LRR_TYP"/>
    <property type="match status" value="7"/>
</dbReference>
<dbReference type="InterPro" id="IPR032675">
    <property type="entry name" value="LRR_dom_sf"/>
</dbReference>
<proteinExistence type="predicted"/>
<dbReference type="GO" id="GO:0005615">
    <property type="term" value="C:extracellular space"/>
    <property type="evidence" value="ECO:0007669"/>
    <property type="project" value="TreeGrafter"/>
</dbReference>
<evidence type="ECO:0000256" key="3">
    <source>
        <dbReference type="ARBA" id="ARBA00022737"/>
    </source>
</evidence>